<evidence type="ECO:0000313" key="2">
    <source>
        <dbReference type="EMBL" id="GGT89520.1"/>
    </source>
</evidence>
<reference evidence="2" key="2">
    <citation type="submission" date="2020-09" db="EMBL/GenBank/DDBJ databases">
        <authorList>
            <person name="Sun Q."/>
            <person name="Ohkuma M."/>
        </authorList>
    </citation>
    <scope>NUCLEOTIDE SEQUENCE</scope>
    <source>
        <strain evidence="2">JCM 4125</strain>
    </source>
</reference>
<keyword evidence="3" id="KW-1185">Reference proteome</keyword>
<feature type="region of interest" description="Disordered" evidence="1">
    <location>
        <begin position="73"/>
        <end position="104"/>
    </location>
</feature>
<accession>A0A918HPG2</accession>
<protein>
    <submittedName>
        <fullName evidence="2">Uncharacterized protein</fullName>
    </submittedName>
</protein>
<feature type="compositionally biased region" description="Low complexity" evidence="1">
    <location>
        <begin position="74"/>
        <end position="84"/>
    </location>
</feature>
<evidence type="ECO:0000313" key="3">
    <source>
        <dbReference type="Proteomes" id="UP000646776"/>
    </source>
</evidence>
<comment type="caution">
    <text evidence="2">The sequence shown here is derived from an EMBL/GenBank/DDBJ whole genome shotgun (WGS) entry which is preliminary data.</text>
</comment>
<dbReference type="Proteomes" id="UP000646776">
    <property type="component" value="Unassembled WGS sequence"/>
</dbReference>
<sequence>MACEEGREWSRSRCTAGHTLARLVANTGFGIKGARTRPLVVLAGPGWGSHPAAPGMLCPAGLREASTFLGRHCAASSDPSTPSDAGGGRHRMALHGTRATARRR</sequence>
<evidence type="ECO:0000256" key="1">
    <source>
        <dbReference type="SAM" id="MobiDB-lite"/>
    </source>
</evidence>
<name>A0A918HPG2_9ACTN</name>
<organism evidence="2 3">
    <name type="scientific">Streptomyces phaeofaciens</name>
    <dbReference type="NCBI Taxonomy" id="68254"/>
    <lineage>
        <taxon>Bacteria</taxon>
        <taxon>Bacillati</taxon>
        <taxon>Actinomycetota</taxon>
        <taxon>Actinomycetes</taxon>
        <taxon>Kitasatosporales</taxon>
        <taxon>Streptomycetaceae</taxon>
        <taxon>Streptomyces</taxon>
    </lineage>
</organism>
<dbReference type="EMBL" id="BMSA01000036">
    <property type="protein sequence ID" value="GGT89520.1"/>
    <property type="molecule type" value="Genomic_DNA"/>
</dbReference>
<gene>
    <name evidence="2" type="ORF">GCM10010226_79650</name>
</gene>
<proteinExistence type="predicted"/>
<reference evidence="2" key="1">
    <citation type="journal article" date="2014" name="Int. J. Syst. Evol. Microbiol.">
        <title>Complete genome sequence of Corynebacterium casei LMG S-19264T (=DSM 44701T), isolated from a smear-ripened cheese.</title>
        <authorList>
            <consortium name="US DOE Joint Genome Institute (JGI-PGF)"/>
            <person name="Walter F."/>
            <person name="Albersmeier A."/>
            <person name="Kalinowski J."/>
            <person name="Ruckert C."/>
        </authorList>
    </citation>
    <scope>NUCLEOTIDE SEQUENCE</scope>
    <source>
        <strain evidence="2">JCM 4125</strain>
    </source>
</reference>
<dbReference type="AlphaFoldDB" id="A0A918HPG2"/>